<keyword evidence="10" id="KW-1185">Reference proteome</keyword>
<evidence type="ECO:0000256" key="1">
    <source>
        <dbReference type="ARBA" id="ARBA00012493"/>
    </source>
</evidence>
<keyword evidence="4" id="KW-0540">Nuclease</keyword>
<name>A0ABM4UYN7_COFAR</name>
<evidence type="ECO:0000256" key="4">
    <source>
        <dbReference type="ARBA" id="ARBA00022722"/>
    </source>
</evidence>
<dbReference type="InterPro" id="IPR000953">
    <property type="entry name" value="Chromo/chromo_shadow_dom"/>
</dbReference>
<dbReference type="InterPro" id="IPR041373">
    <property type="entry name" value="RT_RNaseH"/>
</dbReference>
<accession>A0ABM4UYN7</accession>
<dbReference type="Pfam" id="PF00385">
    <property type="entry name" value="Chromo"/>
    <property type="match status" value="1"/>
</dbReference>
<reference evidence="11" key="1">
    <citation type="submission" date="2025-08" db="UniProtKB">
        <authorList>
            <consortium name="RefSeq"/>
        </authorList>
    </citation>
    <scope>IDENTIFICATION</scope>
    <source>
        <tissue evidence="11">Leaves</tissue>
    </source>
</reference>
<dbReference type="RefSeq" id="XP_071912354.1">
    <property type="nucleotide sequence ID" value="XM_072056253.1"/>
</dbReference>
<dbReference type="Pfam" id="PF17919">
    <property type="entry name" value="RT_RNaseH_2"/>
    <property type="match status" value="1"/>
</dbReference>
<feature type="domain" description="Chromo" evidence="9">
    <location>
        <begin position="602"/>
        <end position="652"/>
    </location>
</feature>
<dbReference type="InterPro" id="IPR043128">
    <property type="entry name" value="Rev_trsase/Diguanyl_cyclase"/>
</dbReference>
<dbReference type="Pfam" id="PF00078">
    <property type="entry name" value="RVT_1"/>
    <property type="match status" value="1"/>
</dbReference>
<keyword evidence="5" id="KW-0255">Endonuclease</keyword>
<dbReference type="SUPFAM" id="SSF54160">
    <property type="entry name" value="Chromo domain-like"/>
    <property type="match status" value="1"/>
</dbReference>
<dbReference type="CDD" id="cd09274">
    <property type="entry name" value="RNase_HI_RT_Ty3"/>
    <property type="match status" value="1"/>
</dbReference>
<dbReference type="CDD" id="cd00303">
    <property type="entry name" value="retropepsin_like"/>
    <property type="match status" value="1"/>
</dbReference>
<evidence type="ECO:0000256" key="2">
    <source>
        <dbReference type="ARBA" id="ARBA00022679"/>
    </source>
</evidence>
<dbReference type="InterPro" id="IPR023780">
    <property type="entry name" value="Chromo_domain"/>
</dbReference>
<dbReference type="Gene3D" id="2.40.70.10">
    <property type="entry name" value="Acid Proteases"/>
    <property type="match status" value="1"/>
</dbReference>
<keyword evidence="8" id="KW-0511">Multifunctional enzyme</keyword>
<keyword evidence="6" id="KW-0378">Hydrolase</keyword>
<dbReference type="GeneID" id="140009913"/>
<dbReference type="InterPro" id="IPR056924">
    <property type="entry name" value="SH3_Tf2-1"/>
</dbReference>
<dbReference type="Pfam" id="PF08284">
    <property type="entry name" value="RVP_2"/>
    <property type="match status" value="1"/>
</dbReference>
<dbReference type="Pfam" id="PF24626">
    <property type="entry name" value="SH3_Tf2-1"/>
    <property type="match status" value="1"/>
</dbReference>
<dbReference type="PANTHER" id="PTHR37984:SF5">
    <property type="entry name" value="PROTEIN NYNRIN-LIKE"/>
    <property type="match status" value="1"/>
</dbReference>
<evidence type="ECO:0000256" key="6">
    <source>
        <dbReference type="ARBA" id="ARBA00022801"/>
    </source>
</evidence>
<dbReference type="Gene3D" id="3.30.70.270">
    <property type="match status" value="2"/>
</dbReference>
<dbReference type="Proteomes" id="UP001652660">
    <property type="component" value="Chromosome 6e"/>
</dbReference>
<dbReference type="SUPFAM" id="SSF56672">
    <property type="entry name" value="DNA/RNA polymerases"/>
    <property type="match status" value="1"/>
</dbReference>
<protein>
    <recommendedName>
        <fullName evidence="1">RNA-directed DNA polymerase</fullName>
        <ecNumber evidence="1">2.7.7.49</ecNumber>
    </recommendedName>
</protein>
<dbReference type="SUPFAM" id="SSF50630">
    <property type="entry name" value="Acid proteases"/>
    <property type="match status" value="1"/>
</dbReference>
<keyword evidence="3" id="KW-0548">Nucleotidyltransferase</keyword>
<dbReference type="EC" id="2.7.7.49" evidence="1"/>
<evidence type="ECO:0000256" key="8">
    <source>
        <dbReference type="ARBA" id="ARBA00023268"/>
    </source>
</evidence>
<evidence type="ECO:0000256" key="5">
    <source>
        <dbReference type="ARBA" id="ARBA00022759"/>
    </source>
</evidence>
<dbReference type="CDD" id="cd01647">
    <property type="entry name" value="RT_LTR"/>
    <property type="match status" value="1"/>
</dbReference>
<dbReference type="PROSITE" id="PS50013">
    <property type="entry name" value="CHROMO_2"/>
    <property type="match status" value="1"/>
</dbReference>
<dbReference type="Gene3D" id="2.40.50.40">
    <property type="match status" value="1"/>
</dbReference>
<sequence length="652" mass="75135">MRGLPVKILVDIGSSDSFIHHRLVNLLHLPHQAINPFIVTLADGTDITSGAICPKVVWLIQDYQFQFDLKVMELEGWDIILGIGWICQFNPITFDFHSRSIALSSRGELLHLEGFINQPAMELVRGKDLRSFIQEKQRNCATLHAELKRDQEFTNGIIIHNTSPFASPVLLVIKKDNSWRLCIDYRKLNELTVKDRFPIPNIDELLDELHGTKYMSKLDLRAGYHQLRVKTVDTHKTAFQTHHGHLNSWVSMDSAKIECIRTWPTPSTVKELRGFLGLTGYYMRFIKGYGVICKPLTQLLKKKCFIWNHNVQIAFEDLKKAMTTSPVLTMPDFELLFVIETDACGELYVLVLAVTKWKHYLVGHHFVIRTDHQALKYLLEQRLTHLLQQKWPTKLLGLDYEIQYKKGSNNGVADALSRRKIEEVRDSNAITHYMCALSTVQPAWILQVTPFEALYGYKSNHIPVGPFHDSVIPAVANMVQDRLQVISLIKENLAKAQNRMNYFADKHRTERTLQVGDWVFLKLQPYRQQTVAIRKSLKLTAMYFGPFQVIAKVEAMAYKLLLLEGARIYPVFHVSLLKKKIGNTQPIEPSLPALDTADQCLLKPEKVLKRRATMQNSQPIVQYLVKWNHLLESESSWEDKNFIDKQFPDFQA</sequence>
<evidence type="ECO:0000256" key="3">
    <source>
        <dbReference type="ARBA" id="ARBA00022695"/>
    </source>
</evidence>
<dbReference type="InterPro" id="IPR016197">
    <property type="entry name" value="Chromo-like_dom_sf"/>
</dbReference>
<proteinExistence type="predicted"/>
<gene>
    <name evidence="11" type="primary">LOC140009913</name>
</gene>
<evidence type="ECO:0000259" key="9">
    <source>
        <dbReference type="PROSITE" id="PS50013"/>
    </source>
</evidence>
<evidence type="ECO:0000256" key="7">
    <source>
        <dbReference type="ARBA" id="ARBA00022918"/>
    </source>
</evidence>
<dbReference type="InterPro" id="IPR021109">
    <property type="entry name" value="Peptidase_aspartic_dom_sf"/>
</dbReference>
<evidence type="ECO:0000313" key="11">
    <source>
        <dbReference type="RefSeq" id="XP_071912354.1"/>
    </source>
</evidence>
<organism evidence="10 11">
    <name type="scientific">Coffea arabica</name>
    <name type="common">Arabian coffee</name>
    <dbReference type="NCBI Taxonomy" id="13443"/>
    <lineage>
        <taxon>Eukaryota</taxon>
        <taxon>Viridiplantae</taxon>
        <taxon>Streptophyta</taxon>
        <taxon>Embryophyta</taxon>
        <taxon>Tracheophyta</taxon>
        <taxon>Spermatophyta</taxon>
        <taxon>Magnoliopsida</taxon>
        <taxon>eudicotyledons</taxon>
        <taxon>Gunneridae</taxon>
        <taxon>Pentapetalae</taxon>
        <taxon>asterids</taxon>
        <taxon>lamiids</taxon>
        <taxon>Gentianales</taxon>
        <taxon>Rubiaceae</taxon>
        <taxon>Ixoroideae</taxon>
        <taxon>Gardenieae complex</taxon>
        <taxon>Bertiereae - Coffeeae clade</taxon>
        <taxon>Coffeeae</taxon>
        <taxon>Coffea</taxon>
    </lineage>
</organism>
<dbReference type="InterPro" id="IPR043502">
    <property type="entry name" value="DNA/RNA_pol_sf"/>
</dbReference>
<keyword evidence="7" id="KW-0695">RNA-directed DNA polymerase</keyword>
<dbReference type="InterPro" id="IPR000477">
    <property type="entry name" value="RT_dom"/>
</dbReference>
<evidence type="ECO:0000313" key="10">
    <source>
        <dbReference type="Proteomes" id="UP001652660"/>
    </source>
</evidence>
<dbReference type="Gene3D" id="3.10.10.10">
    <property type="entry name" value="HIV Type 1 Reverse Transcriptase, subunit A, domain 1"/>
    <property type="match status" value="1"/>
</dbReference>
<dbReference type="InterPro" id="IPR041577">
    <property type="entry name" value="RT_RNaseH_2"/>
</dbReference>
<dbReference type="InterPro" id="IPR050951">
    <property type="entry name" value="Retrovirus_Pol_polyprotein"/>
</dbReference>
<dbReference type="Pfam" id="PF17917">
    <property type="entry name" value="RT_RNaseH"/>
    <property type="match status" value="1"/>
</dbReference>
<keyword evidence="2" id="KW-0808">Transferase</keyword>
<dbReference type="PANTHER" id="PTHR37984">
    <property type="entry name" value="PROTEIN CBG26694"/>
    <property type="match status" value="1"/>
</dbReference>